<feature type="chain" id="PRO_5037599228" description="Tetratricopeptide repeat protein" evidence="1">
    <location>
        <begin position="20"/>
        <end position="334"/>
    </location>
</feature>
<dbReference type="EMBL" id="JACRIW010000001">
    <property type="protein sequence ID" value="MBI5167855.1"/>
    <property type="molecule type" value="Genomic_DNA"/>
</dbReference>
<sequence>MRSPLLMLFPAALSLLLLAAPAPQGGTAWAASPVLESAQQKYDNAQFAEAVTQLREALSSGQVTGADQVAARALLARCLVKSGNRLEAKQAFKFVLRQQPSWRPDPNTAGPDEQEVFQIAQRELTAEQIDAGSRIPASLSFAFGSGSGDNEDMAEIAVAGGGKDKYDVKSQIGGAVRFPVSQNWSVEFELQRLRATNKDAFPPPSTAVYEITAYPLSLSLYRSAWSNRWLRVNAFAGAGILSSAISKIDLLFGSVPLSVSGQQNGSYFHAGLETEVLMGRRLALAGRFMGRSAKASDVLDEFGFDAYGTASLKNREINFSGVAMTLGLRAYIGY</sequence>
<evidence type="ECO:0000256" key="1">
    <source>
        <dbReference type="SAM" id="SignalP"/>
    </source>
</evidence>
<accession>A0A933SAV4</accession>
<keyword evidence="1" id="KW-0732">Signal</keyword>
<feature type="signal peptide" evidence="1">
    <location>
        <begin position="1"/>
        <end position="19"/>
    </location>
</feature>
<evidence type="ECO:0000313" key="2">
    <source>
        <dbReference type="EMBL" id="MBI5167855.1"/>
    </source>
</evidence>
<evidence type="ECO:0000313" key="3">
    <source>
        <dbReference type="Proteomes" id="UP000696931"/>
    </source>
</evidence>
<comment type="caution">
    <text evidence="2">The sequence shown here is derived from an EMBL/GenBank/DDBJ whole genome shotgun (WGS) entry which is preliminary data.</text>
</comment>
<dbReference type="AlphaFoldDB" id="A0A933SAV4"/>
<protein>
    <recommendedName>
        <fullName evidence="4">Tetratricopeptide repeat protein</fullName>
    </recommendedName>
</protein>
<proteinExistence type="predicted"/>
<gene>
    <name evidence="2" type="ORF">HZA61_00060</name>
</gene>
<name>A0A933SAV4_UNCEI</name>
<organism evidence="2 3">
    <name type="scientific">Eiseniibacteriota bacterium</name>
    <dbReference type="NCBI Taxonomy" id="2212470"/>
    <lineage>
        <taxon>Bacteria</taxon>
        <taxon>Candidatus Eiseniibacteriota</taxon>
    </lineage>
</organism>
<evidence type="ECO:0008006" key="4">
    <source>
        <dbReference type="Google" id="ProtNLM"/>
    </source>
</evidence>
<reference evidence="2" key="1">
    <citation type="submission" date="2020-07" db="EMBL/GenBank/DDBJ databases">
        <title>Huge and variable diversity of episymbiotic CPR bacteria and DPANN archaea in groundwater ecosystems.</title>
        <authorList>
            <person name="He C.Y."/>
            <person name="Keren R."/>
            <person name="Whittaker M."/>
            <person name="Farag I.F."/>
            <person name="Doudna J."/>
            <person name="Cate J.H.D."/>
            <person name="Banfield J.F."/>
        </authorList>
    </citation>
    <scope>NUCLEOTIDE SEQUENCE</scope>
    <source>
        <strain evidence="2">NC_groundwater_1813_Pr3_B-0.1um_71_17</strain>
    </source>
</reference>
<dbReference type="Proteomes" id="UP000696931">
    <property type="component" value="Unassembled WGS sequence"/>
</dbReference>